<dbReference type="Pfam" id="PF17892">
    <property type="entry name" value="Cadherin_5"/>
    <property type="match status" value="1"/>
</dbReference>
<accession>A0A3P1SUA1</accession>
<feature type="region of interest" description="Disordered" evidence="3">
    <location>
        <begin position="1"/>
        <end position="37"/>
    </location>
</feature>
<keyword evidence="7" id="KW-1185">Reference proteome</keyword>
<feature type="compositionally biased region" description="Polar residues" evidence="3">
    <location>
        <begin position="1"/>
        <end position="10"/>
    </location>
</feature>
<dbReference type="InterPro" id="IPR013517">
    <property type="entry name" value="FG-GAP"/>
</dbReference>
<name>A0A3P1SUA1_9GAMM</name>
<keyword evidence="2" id="KW-0106">Calcium</keyword>
<dbReference type="PANTHER" id="PTHR46580:SF4">
    <property type="entry name" value="ATP_GTP-BINDING PROTEIN"/>
    <property type="match status" value="1"/>
</dbReference>
<dbReference type="InterPro" id="IPR001343">
    <property type="entry name" value="Hemolysn_Ca-bd"/>
</dbReference>
<dbReference type="InterPro" id="IPR041690">
    <property type="entry name" value="Cadherin_5"/>
</dbReference>
<dbReference type="InterPro" id="IPR028994">
    <property type="entry name" value="Integrin_alpha_N"/>
</dbReference>
<feature type="domain" description="RapA2 cadherin-like" evidence="4">
    <location>
        <begin position="1330"/>
        <end position="1386"/>
    </location>
</feature>
<evidence type="ECO:0000313" key="6">
    <source>
        <dbReference type="EMBL" id="RRD00515.1"/>
    </source>
</evidence>
<dbReference type="Pfam" id="PF17963">
    <property type="entry name" value="Big_9"/>
    <property type="match status" value="2"/>
</dbReference>
<dbReference type="PROSITE" id="PS00330">
    <property type="entry name" value="HEMOLYSIN_CALCIUM"/>
    <property type="match status" value="2"/>
</dbReference>
<dbReference type="Pfam" id="PF13517">
    <property type="entry name" value="FG-GAP_3"/>
    <property type="match status" value="2"/>
</dbReference>
<dbReference type="Pfam" id="PF17803">
    <property type="entry name" value="Cadherin_4"/>
    <property type="match status" value="5"/>
</dbReference>
<dbReference type="InterPro" id="IPR018511">
    <property type="entry name" value="Hemolysin-typ_Ca-bd_CS"/>
</dbReference>
<feature type="domain" description="RapA2 cadherin-like" evidence="4">
    <location>
        <begin position="1440"/>
        <end position="1517"/>
    </location>
</feature>
<feature type="domain" description="RapA2 cadherin-like" evidence="4">
    <location>
        <begin position="1094"/>
        <end position="1176"/>
    </location>
</feature>
<comment type="caution">
    <text evidence="6">The sequence shown here is derived from an EMBL/GenBank/DDBJ whole genome shotgun (WGS) entry which is preliminary data.</text>
</comment>
<dbReference type="SUPFAM" id="SSF51120">
    <property type="entry name" value="beta-Roll"/>
    <property type="match status" value="1"/>
</dbReference>
<organism evidence="6 7">
    <name type="scientific">Amphritea balenae</name>
    <dbReference type="NCBI Taxonomy" id="452629"/>
    <lineage>
        <taxon>Bacteria</taxon>
        <taxon>Pseudomonadati</taxon>
        <taxon>Pseudomonadota</taxon>
        <taxon>Gammaproteobacteria</taxon>
        <taxon>Oceanospirillales</taxon>
        <taxon>Oceanospirillaceae</taxon>
        <taxon>Amphritea</taxon>
    </lineage>
</organism>
<dbReference type="PANTHER" id="PTHR46580">
    <property type="entry name" value="SENSOR KINASE-RELATED"/>
    <property type="match status" value="1"/>
</dbReference>
<dbReference type="NCBIfam" id="NF012211">
    <property type="entry name" value="tand_rpt_95"/>
    <property type="match status" value="3"/>
</dbReference>
<evidence type="ECO:0000259" key="4">
    <source>
        <dbReference type="Pfam" id="PF17803"/>
    </source>
</evidence>
<dbReference type="SUPFAM" id="SSF69318">
    <property type="entry name" value="Integrin alpha N-terminal domain"/>
    <property type="match status" value="2"/>
</dbReference>
<dbReference type="RefSeq" id="WP_124925096.1">
    <property type="nucleotide sequence ID" value="NZ_BMOH01000003.1"/>
</dbReference>
<dbReference type="Gene3D" id="2.130.10.130">
    <property type="entry name" value="Integrin alpha, N-terminal"/>
    <property type="match status" value="1"/>
</dbReference>
<sequence length="2633" mass="274849">MGSQVINQSDETIDPATDDPTLAGTSEDDILNGGGGGDVLLGGDGDDMLNAGGGDDILEGGIGDDTLHGGGGFDIASYEGSVTEYFTVDTDGDGIHDALAIDDGKGNTIIFSTGGDEGTDYLKQIEALKFSDYTYYLDGVTNNAVLAFEDLALATEDNGNSRINVLSNDIDLDGDELTIIEINGVAVVAGDTVSLAESNATVTLNEDGTLNYQTNGQFEQLKAGESEQVTINYTVTDSNGSTDDGSVEITVQGTNDISHGNGIDGYLVGSTVFADSGDGADGEPNGELDANEAFGMTDGSGGFTLINAEGDLILRGGVDISTGLAFEGTLRAPDGSTAITAFSTIVIGVINPSSLGGVKHTIQPELVQAVNQVKAAFGIDPDADILNIDPVAATLAGDSDGATIMTVASQVLNTVTQIAALMEGAGALADTSDIFDAIFLQISLDILDTNFSGIYDLTSTNSPQIESLIQNNADALGVTLSTEMTQGATEVIAAANSQTQAALDSGATGEDLLTDIAQVSIVTQGEVATALASAAESGTADAIDQVLNEFTGTNLTEHINQTVAGDINGLEPDTPASFITTWTSMSLDGNGYEIIAQRFDAAGNAIWADDLQINSQLAGDQYDSDVTTLSDGKILITWTSVNQDGVGVFAQIIDAAGNTLWDIEKPINQNTMFNPDHPAWEQGGTSSIALEDGGFLITWTSLVSLSEFHHTAHVIAQRFDSDGNALWPSEKTLGQWPSGPDGYHDASVAELSDGGFVVTFSQNYLRENIHLQRYDANGNPLTSEDELVYEGLETIDPADNEPYDWLTASDTDSSVTALTGGGFVVTWAVADGNYPVSLTDDSDIAYRVFDAAGNTLSNDLQIANANIDGKDNQPSVAALPDGGFLVLWTGTEPYDSIYVQRFDAEGNRLWNTDLEATSFTTGSHHEASILSTMDDESFIVSWTADGFDGDSGGIFAARYNLDGTLLSNGIIEINQEGMGDQTLSSLTALPANYAPVTGLDEFTTDEDSNSISFSFSDLLANDVDIDQNDAIRITDFDLSNVPPTGVIVSVDNSNELVTVTFNDTYQSLGDAESAHITFNYTVTDNFGATDSGHIDVTVNGINDSPVAVSDHDTTDEDSVLINGNLFDADTEGPDFDIEGDLFTVHSVNGSTLSIGSLLTLDSGALLLVNADGSYSYNPNKQFETLSDGESVTDNFTYSVVDEHGAISEDVISSVTVTGVNDAPVALRDLIIIDENTTQDTGYLFNDNFYGSDYDIEGDSFTVYSVNGSTSNVGTYLPQDPSYYLYVRQDGFYSIEPRVSYDYLPEGHIETKSFRYTIVDEHNAESEEVVVSIDITGVNDAPVSGADTITTDEDAGSVTFSFDELLVNDTDVDFASRLLITNIEAGPLPSGVSLSVDYVDTKSVTITFGDSYQSLSEGETADPITLGYTVTDQHGASDNGTVNVLISGINDAPTAVIGSGNANEDLTTIGTVFDNDYDIDGDSYTVSSVNGSSANVGSSIDIGEGALLTVHTDGSYSFDPNGQYDFIPEGGFSNTSFTYKIMDEHGAESSETTHYIDIIGANDAPVARDDDLFAGEDDGEIVISFTELLDNDSDVDDANNISSISITSFNNLDLPEGSNFTENFATKTVTVNFGDAYQSLIEGQTAGLSFSYTLTDNIGATSTATVNVTINGANEIFQGKGIDGYLVGSTVFADEDANGLLDAGEVSGTTDGSGGFTLVNASGDLILRGGVDISTELAFAGTLRAPEGSSAITSLSTIVTGVIDPSSLGGVKHTIEPELIQAVNEVKAAFGIDPNADILNIDPVAATLAGDSHGAAIMSQASQVLNTVTQIAALMKGAGAHADTSDIFDAIFLQISLDIIESSFSGIYDLTSANSGLVELLIQDTATALGVILSTETIQGAAEVIAAANSQTQIAQDSGVSGEALLTHIAQVSIVTQGEISNALSNAAAADTAVAINEAVNNYTGINLQNLIQGTAISTGNLDGLESVGGDNYAPLAATDFVDSSKIDNSLTINFSKILANDLDLDADAISITSFDDSSLPEGVILSADFSGQTVTVTFGDTYQSLNDGETAHLSFGYTLSDDKGGNSQGSVHVTVNGTNDAPVNVTLADDIFIAGYHSGIPTDTFLNDGTGTLSDTSQNLDFLSKVRGMDAGDLDGDGDLDIVAGIDGQQFKILTNDGLAIFTETGAMTGTGSSNAWDVALADFDGDGDLDAYGAYWSGFDRYFDNDGSGVFTDSGQALGSSRSRSVEAADIDGDGDQDIVVVNSNNPGTSQDLANEVLLNDGNGYFTTFSTFGSDQSYDLDLGDVDGDGDIDAVVSNYLQANTLWLNDGSGTFTDSGQVLGTAIAGVISFTELGDLDGDGDLDAVVSSNAARDEVWLNDGINSGNFIFHQYLGSNTDNSFGLALADFDHDGDLDTFINTNSSTTTGDYIWVNDGTGSFESTPIIFGSYSGDALSVITGDFDGSETTPATGGSLILDFEDAHSDGGSNSVQIAKAYTGSDYHGFDWVGFFATETDERNNSASVGTEQLSVATGSDTALYLGTAAEHSFTSADGSEFNLLSLMMAKDSGSSDVTFVAYKDGTVAGSQTFTATQSPAEVTFDTAIFTDIDSVSVSSTGSGVAFDNLSFNSVDWIV</sequence>
<dbReference type="Pfam" id="PF00353">
    <property type="entry name" value="HemolysinCabind"/>
    <property type="match status" value="1"/>
</dbReference>
<evidence type="ECO:0000256" key="1">
    <source>
        <dbReference type="ARBA" id="ARBA00022729"/>
    </source>
</evidence>
<dbReference type="OrthoDB" id="220114at2"/>
<protein>
    <submittedName>
        <fullName evidence="6">Tandem-95 repeat protein</fullName>
    </submittedName>
</protein>
<dbReference type="EMBL" id="RQXV01000002">
    <property type="protein sequence ID" value="RRD00515.1"/>
    <property type="molecule type" value="Genomic_DNA"/>
</dbReference>
<feature type="domain" description="RapA2 cadherin-like" evidence="4">
    <location>
        <begin position="1213"/>
        <end position="1271"/>
    </location>
</feature>
<dbReference type="GO" id="GO:0005509">
    <property type="term" value="F:calcium ion binding"/>
    <property type="evidence" value="ECO:0007669"/>
    <property type="project" value="InterPro"/>
</dbReference>
<dbReference type="PRINTS" id="PR00313">
    <property type="entry name" value="CABNDNGRPT"/>
</dbReference>
<dbReference type="InterPro" id="IPR040853">
    <property type="entry name" value="RapA2_cadherin-like"/>
</dbReference>
<dbReference type="Proteomes" id="UP000267535">
    <property type="component" value="Unassembled WGS sequence"/>
</dbReference>
<feature type="domain" description="RapA2 cadherin-like" evidence="4">
    <location>
        <begin position="986"/>
        <end position="1045"/>
    </location>
</feature>
<evidence type="ECO:0000256" key="2">
    <source>
        <dbReference type="ARBA" id="ARBA00022837"/>
    </source>
</evidence>
<gene>
    <name evidence="6" type="ORF">EHS89_05335</name>
</gene>
<keyword evidence="1" id="KW-0732">Signal</keyword>
<dbReference type="InterPro" id="IPR011049">
    <property type="entry name" value="Serralysin-like_metalloprot_C"/>
</dbReference>
<evidence type="ECO:0000259" key="5">
    <source>
        <dbReference type="Pfam" id="PF17892"/>
    </source>
</evidence>
<evidence type="ECO:0000256" key="3">
    <source>
        <dbReference type="SAM" id="MobiDB-lite"/>
    </source>
</evidence>
<evidence type="ECO:0000313" key="7">
    <source>
        <dbReference type="Proteomes" id="UP000267535"/>
    </source>
</evidence>
<reference evidence="6 7" key="1">
    <citation type="submission" date="2018-11" db="EMBL/GenBank/DDBJ databases">
        <title>The draft genome sequence of Amphritea balenae JAMM 1525T.</title>
        <authorList>
            <person name="Fang Z."/>
            <person name="Zhang Y."/>
            <person name="Han X."/>
        </authorList>
    </citation>
    <scope>NUCLEOTIDE SEQUENCE [LARGE SCALE GENOMIC DNA]</scope>
    <source>
        <strain evidence="6 7">JAMM 1525</strain>
    </source>
</reference>
<feature type="domain" description="Cadherin-like" evidence="5">
    <location>
        <begin position="1991"/>
        <end position="2096"/>
    </location>
</feature>
<proteinExistence type="predicted"/>